<dbReference type="Gene3D" id="2.60.120.600">
    <property type="entry name" value="Domain of unknown function DUF1214, C-terminal domain"/>
    <property type="match status" value="1"/>
</dbReference>
<protein>
    <recommendedName>
        <fullName evidence="6">DUF1254 domain-containing protein</fullName>
    </recommendedName>
</protein>
<evidence type="ECO:0000256" key="1">
    <source>
        <dbReference type="SAM" id="MobiDB-lite"/>
    </source>
</evidence>
<dbReference type="SUPFAM" id="SSF160935">
    <property type="entry name" value="VPA0735-like"/>
    <property type="match status" value="1"/>
</dbReference>
<keyword evidence="5" id="KW-1185">Reference proteome</keyword>
<dbReference type="InterPro" id="IPR010621">
    <property type="entry name" value="DUF1214"/>
</dbReference>
<evidence type="ECO:0008006" key="6">
    <source>
        <dbReference type="Google" id="ProtNLM"/>
    </source>
</evidence>
<evidence type="ECO:0000259" key="3">
    <source>
        <dbReference type="Pfam" id="PF06863"/>
    </source>
</evidence>
<dbReference type="AlphaFoldDB" id="A0A2R4SX60"/>
<dbReference type="InterPro" id="IPR037050">
    <property type="entry name" value="DUF1254_sf"/>
</dbReference>
<dbReference type="Pfam" id="PF06863">
    <property type="entry name" value="DUF1254"/>
    <property type="match status" value="1"/>
</dbReference>
<dbReference type="Proteomes" id="UP000244201">
    <property type="component" value="Chromosome"/>
</dbReference>
<feature type="domain" description="DUF1214" evidence="2">
    <location>
        <begin position="401"/>
        <end position="506"/>
    </location>
</feature>
<proteinExistence type="predicted"/>
<evidence type="ECO:0000313" key="4">
    <source>
        <dbReference type="EMBL" id="AVZ71424.1"/>
    </source>
</evidence>
<dbReference type="EMBL" id="CP026304">
    <property type="protein sequence ID" value="AVZ71424.1"/>
    <property type="molecule type" value="Genomic_DNA"/>
</dbReference>
<dbReference type="Gene3D" id="2.60.40.1610">
    <property type="entry name" value="Domain of unknown function DUF1254"/>
    <property type="match status" value="1"/>
</dbReference>
<dbReference type="Pfam" id="PF06742">
    <property type="entry name" value="DUF1214"/>
    <property type="match status" value="1"/>
</dbReference>
<dbReference type="OrthoDB" id="40820at2"/>
<evidence type="ECO:0000259" key="2">
    <source>
        <dbReference type="Pfam" id="PF06742"/>
    </source>
</evidence>
<feature type="domain" description="DUF1254" evidence="3">
    <location>
        <begin position="123"/>
        <end position="251"/>
    </location>
</feature>
<dbReference type="KEGG" id="slk:SLUN_03580"/>
<gene>
    <name evidence="4" type="ORF">SLUN_03580</name>
</gene>
<feature type="region of interest" description="Disordered" evidence="1">
    <location>
        <begin position="1"/>
        <end position="47"/>
    </location>
</feature>
<dbReference type="InterPro" id="IPR037049">
    <property type="entry name" value="DUF1214_C_sf"/>
</dbReference>
<sequence length="523" mass="56554">MPSPGEPGFTRTDVAGWSQHQAPRTLGLTSTKESPWPGQRLRPAPRATPATVAAVVHGRRGHCVRAVRSRRSEDKEPTVSDPKPELVDLAAAAYIYGYPLVHDLSTVETTTRKGFGIVPAGPFNAFAHAPQLADASAKFVSVNNDTVYSLAQLDLSGGPLLLHVPDCQGAYYVLQFVDAWTNNFAYLGRRATGTEEATWLIAPPGWTGTPPEGVRVIDSPTAVASIVGRSACDGPEDMARITALQRQLTLTQLEPGAGSGLPQPDPDVPEPLRFFEQLRVWMADFPPAPRDAAYQDRFQPLGLLEEGPSPYVQADPGLVHALEAGLAQGRARLEAAAHPPTDPEHPPGVWDVNLHLFDYNVDHLGPGTLDEDRWKIPDRPTAHLTRAVAARVGLWGNHAYEAVHAQTFSDSAGAQLVGSTSYTLHFEQPPPVDAFWSVTMYDTPDYHLVDNPIGRYSIGDRTPGLVYGDDGSLTLLLQHERPADASNWLPAPLGAFRPVIRLYSPGAPVLDGSYQLPPIQVTA</sequence>
<dbReference type="PANTHER" id="PTHR36509:SF2">
    <property type="entry name" value="BLL3101 PROTEIN"/>
    <property type="match status" value="1"/>
</dbReference>
<reference evidence="4 5" key="1">
    <citation type="submission" date="2018-01" db="EMBL/GenBank/DDBJ databases">
        <title>Complete genome sequence of Streptomyces lunaelactis MM109T, a Ferroverdin A producer isolated from cave moonmilk deposits.</title>
        <authorList>
            <person name="Naome A."/>
            <person name="Martinet L."/>
            <person name="Maciejewska M."/>
            <person name="Anderssen S."/>
            <person name="Adam D."/>
            <person name="Tenconi E."/>
            <person name="Deflandre B."/>
            <person name="Arguelles-Arias A."/>
            <person name="Calusinska M."/>
            <person name="Copieters W."/>
            <person name="Karim L."/>
            <person name="Hanikenne M."/>
            <person name="Baurain D."/>
            <person name="van Wezel G."/>
            <person name="Smargiasso N."/>
            <person name="de Pauw E."/>
            <person name="Delfosse P."/>
            <person name="Rigali S."/>
        </authorList>
    </citation>
    <scope>NUCLEOTIDE SEQUENCE [LARGE SCALE GENOMIC DNA]</scope>
    <source>
        <strain evidence="4 5">MM109</strain>
    </source>
</reference>
<feature type="compositionally biased region" description="Polar residues" evidence="1">
    <location>
        <begin position="18"/>
        <end position="33"/>
    </location>
</feature>
<dbReference type="InterPro" id="IPR010679">
    <property type="entry name" value="DUF1254"/>
</dbReference>
<organism evidence="4 5">
    <name type="scientific">Streptomyces lunaelactis</name>
    <dbReference type="NCBI Taxonomy" id="1535768"/>
    <lineage>
        <taxon>Bacteria</taxon>
        <taxon>Bacillati</taxon>
        <taxon>Actinomycetota</taxon>
        <taxon>Actinomycetes</taxon>
        <taxon>Kitasatosporales</taxon>
        <taxon>Streptomycetaceae</taxon>
        <taxon>Streptomyces</taxon>
    </lineage>
</organism>
<dbReference type="PANTHER" id="PTHR36509">
    <property type="entry name" value="BLL3101 PROTEIN"/>
    <property type="match status" value="1"/>
</dbReference>
<evidence type="ECO:0000313" key="5">
    <source>
        <dbReference type="Proteomes" id="UP000244201"/>
    </source>
</evidence>
<accession>A0A2R4SX60</accession>
<name>A0A2R4SX60_9ACTN</name>